<dbReference type="InterPro" id="IPR011009">
    <property type="entry name" value="Kinase-like_dom_sf"/>
</dbReference>
<dbReference type="Gene3D" id="1.10.510.10">
    <property type="entry name" value="Transferase(Phosphotransferase) domain 1"/>
    <property type="match status" value="1"/>
</dbReference>
<protein>
    <submittedName>
        <fullName evidence="2">Serine/threonine-protein kinase</fullName>
    </submittedName>
</protein>
<dbReference type="InterPro" id="IPR002372">
    <property type="entry name" value="PQQ_rpt_dom"/>
</dbReference>
<reference evidence="2 3" key="1">
    <citation type="submission" date="2020-08" db="EMBL/GenBank/DDBJ databases">
        <title>Bridging the membrane lipid divide: bacteria of the FCB group superphylum have the potential to synthesize archaeal ether lipids.</title>
        <authorList>
            <person name="Villanueva L."/>
            <person name="Von Meijenfeldt F.A.B."/>
            <person name="Westbye A.B."/>
            <person name="Yadav S."/>
            <person name="Hopmans E.C."/>
            <person name="Dutilh B.E."/>
            <person name="Sinninghe Damste J.S."/>
        </authorList>
    </citation>
    <scope>NUCLEOTIDE SEQUENCE [LARGE SCALE GENOMIC DNA]</scope>
    <source>
        <strain evidence="2">NIOZ-UU36</strain>
    </source>
</reference>
<evidence type="ECO:0000313" key="3">
    <source>
        <dbReference type="Proteomes" id="UP000614469"/>
    </source>
</evidence>
<name>A0A8J6NJN5_9CHLR</name>
<dbReference type="InterPro" id="IPR015943">
    <property type="entry name" value="WD40/YVTN_repeat-like_dom_sf"/>
</dbReference>
<dbReference type="SUPFAM" id="SSF50998">
    <property type="entry name" value="Quinoprotein alcohol dehydrogenase-like"/>
    <property type="match status" value="2"/>
</dbReference>
<dbReference type="PROSITE" id="PS50011">
    <property type="entry name" value="PROTEIN_KINASE_DOM"/>
    <property type="match status" value="1"/>
</dbReference>
<keyword evidence="2" id="KW-0418">Kinase</keyword>
<dbReference type="GO" id="GO:0004672">
    <property type="term" value="F:protein kinase activity"/>
    <property type="evidence" value="ECO:0007669"/>
    <property type="project" value="InterPro"/>
</dbReference>
<sequence length="586" mass="65524">MGSVYRSRDLHFPNVVKLVAVKEMVNLAPDPQIRKTIVENFEREANILATLTHPSIPSIFDYFSSEDRSYLVLEFINGKDLEAVIRESEGFLSTAQVVSWAIELCDVLSFLHGHKPDQIIFRDMKPSNVMVDNRGHIMLVDFGIAKQFQTGQKGTMIGTEGYSPPEQYRGEATHLADIYALGATVHHLLTKKDPRLEPPFSFNERPINKFNQDVSPEIETVIARALEYEANDRYPNVAEMKDALSAAARQTGLLARMPSTIASSLETNGIKPLWSFKCEDEIRGTPAYFDNTIYIGCYDNNLYALNAAEGTFKWKYPTDGGIVSKPAIADENVYFGSEDKRLHVISARSGKISWSHFAEGPFHSSPCIAEGHVFIGSDDNCLHAINSMTGRSAWTFTASDAVRSTPFVAHELIYFGSESGEFYCLDFKGNIKWQFRANRGITSSPLVTEHAVYFTSLDGVLYALDPSNGWVLWKFRMGKGSISSPAILENLIFAGSADSFIYAIDLKTAKEVWRFRTEHQVTGSPVVYKDALYSTSVDGHLYCLEARKGQLRWKFATEGPITGSPIVYDDIVYFGSTDHQFYALLA</sequence>
<dbReference type="Pfam" id="PF13570">
    <property type="entry name" value="Beta-prop_ACSF4"/>
    <property type="match status" value="1"/>
</dbReference>
<gene>
    <name evidence="2" type="ORF">H8E29_06655</name>
</gene>
<accession>A0A8J6NJN5</accession>
<dbReference type="PANTHER" id="PTHR34512:SF30">
    <property type="entry name" value="OUTER MEMBRANE PROTEIN ASSEMBLY FACTOR BAMB"/>
    <property type="match status" value="1"/>
</dbReference>
<dbReference type="SMART" id="SM00220">
    <property type="entry name" value="S_TKc"/>
    <property type="match status" value="1"/>
</dbReference>
<evidence type="ECO:0000313" key="2">
    <source>
        <dbReference type="EMBL" id="MBC8334924.1"/>
    </source>
</evidence>
<feature type="domain" description="Protein kinase" evidence="1">
    <location>
        <begin position="1"/>
        <end position="245"/>
    </location>
</feature>
<comment type="caution">
    <text evidence="2">The sequence shown here is derived from an EMBL/GenBank/DDBJ whole genome shotgun (WGS) entry which is preliminary data.</text>
</comment>
<dbReference type="CDD" id="cd14014">
    <property type="entry name" value="STKc_PknB_like"/>
    <property type="match status" value="1"/>
</dbReference>
<dbReference type="Pfam" id="PF13360">
    <property type="entry name" value="PQQ_2"/>
    <property type="match status" value="1"/>
</dbReference>
<organism evidence="2 3">
    <name type="scientific">Candidatus Desulfolinea nitratireducens</name>
    <dbReference type="NCBI Taxonomy" id="2841698"/>
    <lineage>
        <taxon>Bacteria</taxon>
        <taxon>Bacillati</taxon>
        <taxon>Chloroflexota</taxon>
        <taxon>Anaerolineae</taxon>
        <taxon>Anaerolineales</taxon>
        <taxon>Anaerolineales incertae sedis</taxon>
        <taxon>Candidatus Desulfolinea</taxon>
    </lineage>
</organism>
<dbReference type="Gene3D" id="3.30.200.20">
    <property type="entry name" value="Phosphorylase Kinase, domain 1"/>
    <property type="match status" value="1"/>
</dbReference>
<evidence type="ECO:0000259" key="1">
    <source>
        <dbReference type="PROSITE" id="PS50011"/>
    </source>
</evidence>
<dbReference type="Gene3D" id="2.40.10.480">
    <property type="match status" value="1"/>
</dbReference>
<dbReference type="SUPFAM" id="SSF56112">
    <property type="entry name" value="Protein kinase-like (PK-like)"/>
    <property type="match status" value="1"/>
</dbReference>
<dbReference type="Pfam" id="PF00069">
    <property type="entry name" value="Pkinase"/>
    <property type="match status" value="1"/>
</dbReference>
<dbReference type="GO" id="GO:0005524">
    <property type="term" value="F:ATP binding"/>
    <property type="evidence" value="ECO:0007669"/>
    <property type="project" value="InterPro"/>
</dbReference>
<dbReference type="SMART" id="SM00564">
    <property type="entry name" value="PQQ"/>
    <property type="match status" value="7"/>
</dbReference>
<dbReference type="EMBL" id="JACNJN010000085">
    <property type="protein sequence ID" value="MBC8334924.1"/>
    <property type="molecule type" value="Genomic_DNA"/>
</dbReference>
<proteinExistence type="predicted"/>
<dbReference type="Gene3D" id="2.130.10.10">
    <property type="entry name" value="YVTN repeat-like/Quinoprotein amine dehydrogenase"/>
    <property type="match status" value="2"/>
</dbReference>
<dbReference type="InterPro" id="IPR000719">
    <property type="entry name" value="Prot_kinase_dom"/>
</dbReference>
<dbReference type="PANTHER" id="PTHR34512">
    <property type="entry name" value="CELL SURFACE PROTEIN"/>
    <property type="match status" value="1"/>
</dbReference>
<dbReference type="InterPro" id="IPR018391">
    <property type="entry name" value="PQQ_b-propeller_rpt"/>
</dbReference>
<dbReference type="AlphaFoldDB" id="A0A8J6NJN5"/>
<keyword evidence="2" id="KW-0808">Transferase</keyword>
<dbReference type="InterPro" id="IPR011047">
    <property type="entry name" value="Quinoprotein_ADH-like_sf"/>
</dbReference>
<dbReference type="Proteomes" id="UP000614469">
    <property type="component" value="Unassembled WGS sequence"/>
</dbReference>